<dbReference type="EC" id="3.4.-.-" evidence="10"/>
<evidence type="ECO:0000256" key="2">
    <source>
        <dbReference type="ARBA" id="ARBA00004613"/>
    </source>
</evidence>
<evidence type="ECO:0000256" key="3">
    <source>
        <dbReference type="ARBA" id="ARBA00006014"/>
    </source>
</evidence>
<evidence type="ECO:0000256" key="9">
    <source>
        <dbReference type="ARBA" id="ARBA00023315"/>
    </source>
</evidence>
<feature type="domain" description="Peptidase M28" evidence="11">
    <location>
        <begin position="96"/>
        <end position="326"/>
    </location>
</feature>
<keyword evidence="8" id="KW-1015">Disulfide bond</keyword>
<dbReference type="EMBL" id="JABAYA010000103">
    <property type="protein sequence ID" value="KAF7725152.1"/>
    <property type="molecule type" value="Genomic_DNA"/>
</dbReference>
<comment type="subcellular location">
    <subcellularLocation>
        <location evidence="2">Secreted</location>
    </subcellularLocation>
</comment>
<sequence length="343" mass="39088">MIWPLWFFVLTLLGYCHSYKNLSNDSLKRISSFSVPERLTIHGDFLAPLLVPRVAGTAENARVRDFIVNHFKRLDWHVELDTFTDETPFGPKTFSNIIVTKNPDAPSHLTLAAHFDSKYFADFDFIGATDSSAPCAILMDIADTLNPLLTRKDKTLQIIFFDGEEAFQSWTATDSIYGARHLASKWESSFLAQSVHTSKRTKLDRIEILVLLDLLGTPNPSINNYYRSSSWLFYKLLELEKRLIQLSIMKTKADKTGEQLSPMFNPESTMTFQGHLLGDDHVPFLLRGVNVLHIIPYPFPAVWHNPLDNAECLDHAVVLNFAVLFRSFVAEYLELDPIPHSEL</sequence>
<organism evidence="12 13">
    <name type="scientific">Apophysomyces ossiformis</name>
    <dbReference type="NCBI Taxonomy" id="679940"/>
    <lineage>
        <taxon>Eukaryota</taxon>
        <taxon>Fungi</taxon>
        <taxon>Fungi incertae sedis</taxon>
        <taxon>Mucoromycota</taxon>
        <taxon>Mucoromycotina</taxon>
        <taxon>Mucoromycetes</taxon>
        <taxon>Mucorales</taxon>
        <taxon>Mucorineae</taxon>
        <taxon>Mucoraceae</taxon>
        <taxon>Apophysomyces</taxon>
    </lineage>
</organism>
<dbReference type="GO" id="GO:0016603">
    <property type="term" value="F:glutaminyl-peptide cyclotransferase activity"/>
    <property type="evidence" value="ECO:0007669"/>
    <property type="project" value="UniProtKB-EC"/>
</dbReference>
<dbReference type="OrthoDB" id="3907302at2759"/>
<keyword evidence="5" id="KW-0808">Transferase</keyword>
<keyword evidence="10" id="KW-0645">Protease</keyword>
<comment type="similarity">
    <text evidence="10">Belongs to the peptidase M28 family.</text>
</comment>
<dbReference type="CDD" id="cd03880">
    <property type="entry name" value="M28_QC_like"/>
    <property type="match status" value="1"/>
</dbReference>
<accession>A0A8H7BLA0</accession>
<dbReference type="GO" id="GO:0005576">
    <property type="term" value="C:extracellular region"/>
    <property type="evidence" value="ECO:0007669"/>
    <property type="project" value="UniProtKB-SubCell"/>
</dbReference>
<evidence type="ECO:0000256" key="8">
    <source>
        <dbReference type="ARBA" id="ARBA00023157"/>
    </source>
</evidence>
<keyword evidence="10" id="KW-0378">Hydrolase</keyword>
<evidence type="ECO:0000259" key="11">
    <source>
        <dbReference type="Pfam" id="PF04389"/>
    </source>
</evidence>
<comment type="catalytic activity">
    <reaction evidence="1">
        <text>N-terminal L-glutaminyl-[peptide] = N-terminal 5-oxo-L-prolyl-[peptide] + NH4(+)</text>
        <dbReference type="Rhea" id="RHEA:23652"/>
        <dbReference type="Rhea" id="RHEA-COMP:11736"/>
        <dbReference type="Rhea" id="RHEA-COMP:11846"/>
        <dbReference type="ChEBI" id="CHEBI:28938"/>
        <dbReference type="ChEBI" id="CHEBI:64722"/>
        <dbReference type="ChEBI" id="CHEBI:87215"/>
        <dbReference type="EC" id="2.3.2.5"/>
    </reaction>
</comment>
<dbReference type="PANTHER" id="PTHR12283">
    <property type="entry name" value="GLUTAMINYL-PEPTIDE CYCLOTRANSFERASE"/>
    <property type="match status" value="1"/>
</dbReference>
<evidence type="ECO:0000256" key="6">
    <source>
        <dbReference type="ARBA" id="ARBA00022723"/>
    </source>
</evidence>
<keyword evidence="13" id="KW-1185">Reference proteome</keyword>
<dbReference type="Gene3D" id="3.40.630.10">
    <property type="entry name" value="Zn peptidases"/>
    <property type="match status" value="1"/>
</dbReference>
<dbReference type="Proteomes" id="UP000605846">
    <property type="component" value="Unassembled WGS sequence"/>
</dbReference>
<evidence type="ECO:0000256" key="10">
    <source>
        <dbReference type="RuleBase" id="RU361240"/>
    </source>
</evidence>
<evidence type="ECO:0000313" key="12">
    <source>
        <dbReference type="EMBL" id="KAF7725152.1"/>
    </source>
</evidence>
<dbReference type="GO" id="GO:0008270">
    <property type="term" value="F:zinc ion binding"/>
    <property type="evidence" value="ECO:0007669"/>
    <property type="project" value="TreeGrafter"/>
</dbReference>
<proteinExistence type="inferred from homology"/>
<evidence type="ECO:0000256" key="4">
    <source>
        <dbReference type="ARBA" id="ARBA00022525"/>
    </source>
</evidence>
<dbReference type="PANTHER" id="PTHR12283:SF6">
    <property type="entry name" value="GLUTAMINYL-PEPTIDE CYCLOTRANSFERASE-RELATED"/>
    <property type="match status" value="1"/>
</dbReference>
<reference evidence="12" key="1">
    <citation type="submission" date="2020-01" db="EMBL/GenBank/DDBJ databases">
        <title>Genome Sequencing of Three Apophysomyces-Like Fungal Strains Confirms a Novel Fungal Genus in the Mucoromycota with divergent Burkholderia-like Endosymbiotic Bacteria.</title>
        <authorList>
            <person name="Stajich J.E."/>
            <person name="Macias A.M."/>
            <person name="Carter-House D."/>
            <person name="Lovett B."/>
            <person name="Kasson L.R."/>
            <person name="Berry K."/>
            <person name="Grigoriev I."/>
            <person name="Chang Y."/>
            <person name="Spatafora J."/>
            <person name="Kasson M.T."/>
        </authorList>
    </citation>
    <scope>NUCLEOTIDE SEQUENCE</scope>
    <source>
        <strain evidence="12">NRRL A-21654</strain>
    </source>
</reference>
<dbReference type="GO" id="GO:0006508">
    <property type="term" value="P:proteolysis"/>
    <property type="evidence" value="ECO:0007669"/>
    <property type="project" value="UniProtKB-KW"/>
</dbReference>
<dbReference type="SUPFAM" id="SSF53187">
    <property type="entry name" value="Zn-dependent exopeptidases"/>
    <property type="match status" value="1"/>
</dbReference>
<dbReference type="GO" id="GO:0008233">
    <property type="term" value="F:peptidase activity"/>
    <property type="evidence" value="ECO:0007669"/>
    <property type="project" value="UniProtKB-KW"/>
</dbReference>
<dbReference type="InterPro" id="IPR040234">
    <property type="entry name" value="QC/QCL"/>
</dbReference>
<keyword evidence="9" id="KW-0012">Acyltransferase</keyword>
<evidence type="ECO:0000256" key="5">
    <source>
        <dbReference type="ARBA" id="ARBA00022679"/>
    </source>
</evidence>
<dbReference type="AlphaFoldDB" id="A0A8H7BLA0"/>
<dbReference type="FunFam" id="3.40.630.10:FF:000029">
    <property type="entry name" value="Glutaminyl-peptide cyclotransferase"/>
    <property type="match status" value="1"/>
</dbReference>
<evidence type="ECO:0000313" key="13">
    <source>
        <dbReference type="Proteomes" id="UP000605846"/>
    </source>
</evidence>
<comment type="caution">
    <text evidence="12">The sequence shown here is derived from an EMBL/GenBank/DDBJ whole genome shotgun (WGS) entry which is preliminary data.</text>
</comment>
<keyword evidence="10" id="KW-0732">Signal</keyword>
<evidence type="ECO:0000256" key="1">
    <source>
        <dbReference type="ARBA" id="ARBA00000001"/>
    </source>
</evidence>
<dbReference type="Pfam" id="PF04389">
    <property type="entry name" value="Peptidase_M28"/>
    <property type="match status" value="1"/>
</dbReference>
<dbReference type="InterPro" id="IPR037457">
    <property type="entry name" value="M28_QC"/>
</dbReference>
<keyword evidence="4" id="KW-0964">Secreted</keyword>
<gene>
    <name evidence="12" type="ORF">EC973_000404</name>
</gene>
<feature type="chain" id="PRO_5034645354" description="Peptide hydrolase" evidence="10">
    <location>
        <begin position="19"/>
        <end position="343"/>
    </location>
</feature>
<name>A0A8H7BLA0_9FUNG</name>
<dbReference type="InterPro" id="IPR007484">
    <property type="entry name" value="Peptidase_M28"/>
</dbReference>
<protein>
    <recommendedName>
        <fullName evidence="10">Peptide hydrolase</fullName>
        <ecNumber evidence="10">3.4.-.-</ecNumber>
    </recommendedName>
</protein>
<evidence type="ECO:0000256" key="7">
    <source>
        <dbReference type="ARBA" id="ARBA00022833"/>
    </source>
</evidence>
<keyword evidence="7 10" id="KW-0862">Zinc</keyword>
<keyword evidence="6 10" id="KW-0479">Metal-binding</keyword>
<comment type="similarity">
    <text evidence="3">Belongs to the glutaminyl-peptide cyclotransferase family.</text>
</comment>
<feature type="signal peptide" evidence="10">
    <location>
        <begin position="1"/>
        <end position="18"/>
    </location>
</feature>